<dbReference type="GO" id="GO:0000981">
    <property type="term" value="F:DNA-binding transcription factor activity, RNA polymerase II-specific"/>
    <property type="evidence" value="ECO:0007669"/>
    <property type="project" value="InterPro"/>
</dbReference>
<feature type="compositionally biased region" description="Polar residues" evidence="8">
    <location>
        <begin position="86"/>
        <end position="113"/>
    </location>
</feature>
<feature type="compositionally biased region" description="Low complexity" evidence="8">
    <location>
        <begin position="434"/>
        <end position="457"/>
    </location>
</feature>
<dbReference type="GO" id="GO:0000978">
    <property type="term" value="F:RNA polymerase II cis-regulatory region sequence-specific DNA binding"/>
    <property type="evidence" value="ECO:0007669"/>
    <property type="project" value="InterPro"/>
</dbReference>
<accession>A0AAN7WLB4</accession>
<reference evidence="11" key="1">
    <citation type="submission" date="2023-07" db="EMBL/GenBank/DDBJ databases">
        <title>A draft genome of Kazachstania heterogenica Y-27499.</title>
        <authorList>
            <person name="Donic C."/>
            <person name="Kralova J.S."/>
            <person name="Fidel L."/>
            <person name="Ben-Dor S."/>
            <person name="Jung S."/>
        </authorList>
    </citation>
    <scope>NUCLEOTIDE SEQUENCE [LARGE SCALE GENOMIC DNA]</scope>
    <source>
        <strain evidence="11">Y27499</strain>
    </source>
</reference>
<keyword evidence="6" id="KW-0539">Nucleus</keyword>
<keyword evidence="11" id="KW-1185">Reference proteome</keyword>
<comment type="caution">
    <text evidence="10">The sequence shown here is derived from an EMBL/GenBank/DDBJ whole genome shotgun (WGS) entry which is preliminary data.</text>
</comment>
<evidence type="ECO:0000313" key="11">
    <source>
        <dbReference type="Proteomes" id="UP001306508"/>
    </source>
</evidence>
<keyword evidence="3" id="KW-0677">Repeat</keyword>
<dbReference type="Proteomes" id="UP001306508">
    <property type="component" value="Unassembled WGS sequence"/>
</dbReference>
<evidence type="ECO:0000256" key="3">
    <source>
        <dbReference type="ARBA" id="ARBA00022737"/>
    </source>
</evidence>
<dbReference type="AlphaFoldDB" id="A0AAN7WLB4"/>
<gene>
    <name evidence="10" type="ORF">RI543_004873</name>
</gene>
<dbReference type="FunFam" id="3.30.160.60:FF:000202">
    <property type="entry name" value="Zinc finger protein 574"/>
    <property type="match status" value="1"/>
</dbReference>
<name>A0AAN7WLB4_9SACH</name>
<dbReference type="SUPFAM" id="SSF57667">
    <property type="entry name" value="beta-beta-alpha zinc fingers"/>
    <property type="match status" value="1"/>
</dbReference>
<dbReference type="SMART" id="SM00355">
    <property type="entry name" value="ZnF_C2H2"/>
    <property type="match status" value="2"/>
</dbReference>
<comment type="subcellular location">
    <subcellularLocation>
        <location evidence="1">Nucleus</location>
    </subcellularLocation>
</comment>
<evidence type="ECO:0000256" key="4">
    <source>
        <dbReference type="ARBA" id="ARBA00022771"/>
    </source>
</evidence>
<evidence type="ECO:0000313" key="10">
    <source>
        <dbReference type="EMBL" id="KAK5773817.1"/>
    </source>
</evidence>
<dbReference type="InterPro" id="IPR036236">
    <property type="entry name" value="Znf_C2H2_sf"/>
</dbReference>
<proteinExistence type="predicted"/>
<evidence type="ECO:0000256" key="7">
    <source>
        <dbReference type="PROSITE-ProRule" id="PRU00042"/>
    </source>
</evidence>
<dbReference type="InterPro" id="IPR051059">
    <property type="entry name" value="VerF-like"/>
</dbReference>
<evidence type="ECO:0000256" key="8">
    <source>
        <dbReference type="SAM" id="MobiDB-lite"/>
    </source>
</evidence>
<evidence type="ECO:0000256" key="2">
    <source>
        <dbReference type="ARBA" id="ARBA00022723"/>
    </source>
</evidence>
<evidence type="ECO:0000259" key="9">
    <source>
        <dbReference type="PROSITE" id="PS50157"/>
    </source>
</evidence>
<dbReference type="PANTHER" id="PTHR40626:SF32">
    <property type="entry name" value="ZINC FINGER PROTEIN RST2"/>
    <property type="match status" value="1"/>
</dbReference>
<keyword evidence="4 7" id="KW-0863">Zinc-finger</keyword>
<feature type="compositionally biased region" description="Polar residues" evidence="8">
    <location>
        <begin position="458"/>
        <end position="468"/>
    </location>
</feature>
<dbReference type="InterPro" id="IPR013087">
    <property type="entry name" value="Znf_C2H2_type"/>
</dbReference>
<feature type="domain" description="C2H2-type" evidence="9">
    <location>
        <begin position="737"/>
        <end position="764"/>
    </location>
</feature>
<keyword evidence="2" id="KW-0479">Metal-binding</keyword>
<dbReference type="EMBL" id="JAWIZZ010000064">
    <property type="protein sequence ID" value="KAK5773817.1"/>
    <property type="molecule type" value="Genomic_DNA"/>
</dbReference>
<protein>
    <recommendedName>
        <fullName evidence="9">C2H2-type domain-containing protein</fullName>
    </recommendedName>
</protein>
<feature type="compositionally biased region" description="Polar residues" evidence="8">
    <location>
        <begin position="209"/>
        <end position="245"/>
    </location>
</feature>
<feature type="compositionally biased region" description="Low complexity" evidence="8">
    <location>
        <begin position="114"/>
        <end position="136"/>
    </location>
</feature>
<evidence type="ECO:0000256" key="6">
    <source>
        <dbReference type="ARBA" id="ARBA00023242"/>
    </source>
</evidence>
<dbReference type="GO" id="GO:0000785">
    <property type="term" value="C:chromatin"/>
    <property type="evidence" value="ECO:0007669"/>
    <property type="project" value="TreeGrafter"/>
</dbReference>
<dbReference type="GO" id="GO:0008270">
    <property type="term" value="F:zinc ion binding"/>
    <property type="evidence" value="ECO:0007669"/>
    <property type="project" value="UniProtKB-KW"/>
</dbReference>
<evidence type="ECO:0000256" key="5">
    <source>
        <dbReference type="ARBA" id="ARBA00022833"/>
    </source>
</evidence>
<dbReference type="PROSITE" id="PS00028">
    <property type="entry name" value="ZINC_FINGER_C2H2_1"/>
    <property type="match status" value="2"/>
</dbReference>
<dbReference type="FunFam" id="3.30.160.60:FF:001845">
    <property type="entry name" value="Transcription factor Msn2p"/>
    <property type="match status" value="1"/>
</dbReference>
<dbReference type="GO" id="GO:0032502">
    <property type="term" value="P:developmental process"/>
    <property type="evidence" value="ECO:0007669"/>
    <property type="project" value="UniProtKB-ARBA"/>
</dbReference>
<dbReference type="PROSITE" id="PS50157">
    <property type="entry name" value="ZINC_FINGER_C2H2_2"/>
    <property type="match status" value="2"/>
</dbReference>
<sequence length="765" mass="84400">MLAATKQPIRPLGDKPVSIDKTVNNFVNLSTNIADKNRNKTTNATNMNQQADHINITSAPTSTFNKNINSPDYSYYLNYSVESPMATDSSTTPFSNNETTSGNLYPPFSQKSDNNNISSPKTKNNNNNDSNNNNNKLDPAATIHFPIDNQMNDFSGSKDNYLINNPSNRSSSSISSSITKLNTASNSTANLSKLNFRLNYGTSTTSSSDKTVSNPNNDHNSVSTNENNKIHSSAPSTNSNIDGLTLTNDSPINNLSGPSAMNDLLELLDAKETEKQQNNSILDTTTAEIADSNDSNNNNNKPFSFLDDSSPLTLQYNTENDFLQLDDVFGNDTLPINRRTSIVVNNKFPSLTSTRNSISHNVDFWNMNPKKSNEIDSSSMNIDPTNTEFSNNILNIDSNNNVNTNSISTQPINDNVTQVLSGYNMDFSKDISKSNSTIHNTSTNSTGNNDSNTISTDFNNSLYSPKQNTSHKQRTSVPLISESLNSSFYANSNDNDQILTVDNNSIGFNPKFSIDDDNIPLPTLNNDDFNMTAFKNNLFDTDTINENNSSTLNNNVLSTPGRPEIGNETFINNNINDFFNQLNDTSMEKKFIKPSMMLSEKASIAAKLAIKGIPKVETFPTIDTQPYTHPTRITKRKSVSSMASSGSTIHKHAYTNARRKSTVGVVRSSSAMTPNVSISAVTNNKNVLASPTSGSHSTDHENIEEKPFQCAECPKAFKRSEHLKRHIRSVHSNERPFPCTLCEKKFSRSDNLSQHLKTHKKHGDF</sequence>
<keyword evidence="5" id="KW-0862">Zinc</keyword>
<dbReference type="Gene3D" id="3.30.160.60">
    <property type="entry name" value="Classic Zinc Finger"/>
    <property type="match status" value="2"/>
</dbReference>
<feature type="domain" description="C2H2-type" evidence="9">
    <location>
        <begin position="708"/>
        <end position="736"/>
    </location>
</feature>
<organism evidence="10 11">
    <name type="scientific">Arxiozyma heterogenica</name>
    <dbReference type="NCBI Taxonomy" id="278026"/>
    <lineage>
        <taxon>Eukaryota</taxon>
        <taxon>Fungi</taxon>
        <taxon>Dikarya</taxon>
        <taxon>Ascomycota</taxon>
        <taxon>Saccharomycotina</taxon>
        <taxon>Saccharomycetes</taxon>
        <taxon>Saccharomycetales</taxon>
        <taxon>Saccharomycetaceae</taxon>
        <taxon>Arxiozyma</taxon>
    </lineage>
</organism>
<dbReference type="GO" id="GO:0005634">
    <property type="term" value="C:nucleus"/>
    <property type="evidence" value="ECO:0007669"/>
    <property type="project" value="UniProtKB-SubCell"/>
</dbReference>
<feature type="region of interest" description="Disordered" evidence="8">
    <location>
        <begin position="85"/>
        <end position="140"/>
    </location>
</feature>
<feature type="region of interest" description="Disordered" evidence="8">
    <location>
        <begin position="203"/>
        <end position="245"/>
    </location>
</feature>
<feature type="region of interest" description="Disordered" evidence="8">
    <location>
        <begin position="434"/>
        <end position="476"/>
    </location>
</feature>
<dbReference type="Pfam" id="PF00096">
    <property type="entry name" value="zf-C2H2"/>
    <property type="match status" value="2"/>
</dbReference>
<dbReference type="PANTHER" id="PTHR40626">
    <property type="entry name" value="MIP31509P"/>
    <property type="match status" value="1"/>
</dbReference>
<evidence type="ECO:0000256" key="1">
    <source>
        <dbReference type="ARBA" id="ARBA00004123"/>
    </source>
</evidence>